<dbReference type="Gene3D" id="2.40.50.100">
    <property type="match status" value="1"/>
</dbReference>
<dbReference type="AlphaFoldDB" id="A0A484HGL4"/>
<evidence type="ECO:0000256" key="3">
    <source>
        <dbReference type="SAM" id="Coils"/>
    </source>
</evidence>
<gene>
    <name evidence="4" type="ORF">EPICR_20295</name>
</gene>
<proteinExistence type="predicted"/>
<evidence type="ECO:0000256" key="2">
    <source>
        <dbReference type="ARBA" id="ARBA00023054"/>
    </source>
</evidence>
<dbReference type="SUPFAM" id="SSF111369">
    <property type="entry name" value="HlyD-like secretion proteins"/>
    <property type="match status" value="1"/>
</dbReference>
<dbReference type="PANTHER" id="PTHR32347">
    <property type="entry name" value="EFFLUX SYSTEM COMPONENT YKNX-RELATED"/>
    <property type="match status" value="1"/>
</dbReference>
<evidence type="ECO:0000313" key="4">
    <source>
        <dbReference type="EMBL" id="VEN73825.1"/>
    </source>
</evidence>
<dbReference type="Gene3D" id="2.40.30.170">
    <property type="match status" value="1"/>
</dbReference>
<dbReference type="InterPro" id="IPR050465">
    <property type="entry name" value="UPF0194_transport"/>
</dbReference>
<comment type="subcellular location">
    <subcellularLocation>
        <location evidence="1">Cell envelope</location>
    </subcellularLocation>
</comment>
<keyword evidence="2 3" id="KW-0175">Coiled coil</keyword>
<evidence type="ECO:0000256" key="1">
    <source>
        <dbReference type="ARBA" id="ARBA00004196"/>
    </source>
</evidence>
<dbReference type="EMBL" id="CAACVI010000012">
    <property type="protein sequence ID" value="VEN73825.1"/>
    <property type="molecule type" value="Genomic_DNA"/>
</dbReference>
<sequence length="433" mass="46618">MNKIAQNIIKLASSMIASPPGEKPVRVFLDRLSEELEGSRVVWVSLKGLKRVRAVSGGLKPSQDNEFAYGVKEIRKAFAGRSGPVVIRGRDLDEKKTPRAAGLLRTLEPRPLLWAPLAQRGAKPGHALLIVLNTDPSSALEAFSLAAPLLAPCVKTPLARTAFKNKKAAAAVAAAFVLLTLIPVRSRISAPARVAPLNPHYVFAPFDGIIRKLHVRPGQPVQKGDALFSYDIRALEKKRDEAARALSSAKAELARLEGAAYVSGAELSKIPAQKIEIRSRRAELDFIIRTLALSTARSGADGAVILDDPDALIGAFVETGRLVLRVADPLKTKVRIMIPAGDSGLVRKGDPAAVRLDHNPFRAIGATVERIGFDVALSDENIPSITAEALWEKPPEGVAPGQRGTARIKGPRTFLGLRLFRKPIARIRAFLGV</sequence>
<organism evidence="4">
    <name type="scientific">uncultured Desulfobacteraceae bacterium</name>
    <dbReference type="NCBI Taxonomy" id="218296"/>
    <lineage>
        <taxon>Bacteria</taxon>
        <taxon>Pseudomonadati</taxon>
        <taxon>Thermodesulfobacteriota</taxon>
        <taxon>Desulfobacteria</taxon>
        <taxon>Desulfobacterales</taxon>
        <taxon>Desulfobacteraceae</taxon>
        <taxon>environmental samples</taxon>
    </lineage>
</organism>
<name>A0A484HGL4_9BACT</name>
<reference evidence="4" key="1">
    <citation type="submission" date="2019-01" db="EMBL/GenBank/DDBJ databases">
        <authorList>
            <consortium name="Genoscope - CEA"/>
            <person name="William W."/>
        </authorList>
    </citation>
    <scope>NUCLEOTIDE SEQUENCE</scope>
    <source>
        <strain evidence="4">CR-1</strain>
    </source>
</reference>
<dbReference type="GO" id="GO:0030313">
    <property type="term" value="C:cell envelope"/>
    <property type="evidence" value="ECO:0007669"/>
    <property type="project" value="UniProtKB-SubCell"/>
</dbReference>
<feature type="coiled-coil region" evidence="3">
    <location>
        <begin position="232"/>
        <end position="259"/>
    </location>
</feature>
<accession>A0A484HGL4</accession>
<protein>
    <submittedName>
        <fullName evidence="4">Uncharacterized protein</fullName>
    </submittedName>
</protein>